<protein>
    <submittedName>
        <fullName evidence="2">Uncharacterized protein</fullName>
    </submittedName>
</protein>
<feature type="compositionally biased region" description="Basic and acidic residues" evidence="1">
    <location>
        <begin position="575"/>
        <end position="590"/>
    </location>
</feature>
<name>A0A836KMV4_9TRYP</name>
<dbReference type="AlphaFoldDB" id="A0A836KMV4"/>
<keyword evidence="3" id="KW-1185">Reference proteome</keyword>
<sequence length="1092" mass="116502">MPHGGLWKARYSASQEGWSAVEKVAQFSQAVGRVSGGRGSAILISLVDNRGQLIDTSSLERSGTTGTKGTNLNHGSTHSHRSGDSSTQRAPHLGNAGYGAGHHVTGSTRDSPSTRMQLGAAHSSTQPKIPPALGVLLTTSHVFRSPQDTASASVCFLDQPMIGTTALIGREPKPVRVGLCSALGFVSSVAAPKKEREGDIDDSGAAARACCSRLDDEPDYLLYAAAAADLSEEDEAEKIGFTLTYCEAFPTCGDTANPTELPPPLNPSQSSGSRWNRADSLAPSHLGSEPHHGGGAEMGKEAARMRERPFECARTQQRGEGGAIPDASHAAGGRRLNQAGNDVASRNANGTQDSLFQVQPLPIPLLLSRIPEIKVGDVHVMITHVNDGRRAYRVQQVADVFADYCTYESTRFGGVTCSGGPVFNVQGDFIGVQHERDGQSLCLRMRSIVRNLFDSDLLGMCHSPISEETVKKRALLARPDDTASSVMTIPRPPGVFRRKSGQTLPKHSHSASLHCAGVATAGDIADGGDRGSLSSRLPALSPGSQRLALSRTEGCLAADTPCTASAHPLATTSRLDSRRTLRHMSSDHSDGAPCKSTRPAKELSTPANAAAAAVLPLSPPSKPLAHGAPGFEEVFAEFFDGAESLPHILYAFSHSLPLVKITLESLAQLKYRDELEHMAAIGGVGAILEAIDMYPQEEQVVASALAALCRICLYEHNLAMFLHLDGVATVMEIMKEYVHQQTVLQWGVYALLCATDVSCPSAAASAVAMVHSSAPQLLVNVLRVHGTVKREAAARRSQNNCLVRWTCDLIANLLMATSRTTTLFLVDDFLTLLLQLSRDNGGDAFLMEGFAHVFCAFVQCFSATEAPPPPNMLQVTSTPLFKRYPGTRSPETPPALPFRERRGDGKAGTPSNAASSEDGGHARRGGGGHLTRLSPPSPNTISADPHEVSFFFLCDAVRRDTDGCLVRAVMDVCKAALDPKSSLTAHRGRPEVVLMRCLETLRVLLTWGLLPLPRGAAMSPAIEGRDLVDPRSPLVTPRTHFSAPSLPSPLPSFCENTADLLAICKRVRHELNSSSELVAKAEAVERLLLCYS</sequence>
<feature type="compositionally biased region" description="Polar residues" evidence="1">
    <location>
        <begin position="105"/>
        <end position="127"/>
    </location>
</feature>
<evidence type="ECO:0000256" key="1">
    <source>
        <dbReference type="SAM" id="MobiDB-lite"/>
    </source>
</evidence>
<dbReference type="EMBL" id="JAFEUZ010000026">
    <property type="protein sequence ID" value="KAG5476375.1"/>
    <property type="molecule type" value="Genomic_DNA"/>
</dbReference>
<dbReference type="KEGG" id="lmat:92514114"/>
<proteinExistence type="predicted"/>
<feature type="compositionally biased region" description="Polar residues" evidence="1">
    <location>
        <begin position="57"/>
        <end position="76"/>
    </location>
</feature>
<dbReference type="Proteomes" id="UP000673552">
    <property type="component" value="Chromosome 26"/>
</dbReference>
<evidence type="ECO:0000313" key="3">
    <source>
        <dbReference type="Proteomes" id="UP000673552"/>
    </source>
</evidence>
<comment type="caution">
    <text evidence="2">The sequence shown here is derived from an EMBL/GenBank/DDBJ whole genome shotgun (WGS) entry which is preliminary data.</text>
</comment>
<feature type="region of interest" description="Disordered" evidence="1">
    <location>
        <begin position="881"/>
        <end position="941"/>
    </location>
</feature>
<dbReference type="SUPFAM" id="SSF48371">
    <property type="entry name" value="ARM repeat"/>
    <property type="match status" value="1"/>
</dbReference>
<feature type="region of interest" description="Disordered" evidence="1">
    <location>
        <begin position="57"/>
        <end position="127"/>
    </location>
</feature>
<feature type="compositionally biased region" description="Basic and acidic residues" evidence="1">
    <location>
        <begin position="288"/>
        <end position="311"/>
    </location>
</feature>
<dbReference type="InterPro" id="IPR011989">
    <property type="entry name" value="ARM-like"/>
</dbReference>
<dbReference type="InterPro" id="IPR016024">
    <property type="entry name" value="ARM-type_fold"/>
</dbReference>
<evidence type="ECO:0000313" key="2">
    <source>
        <dbReference type="EMBL" id="KAG5476375.1"/>
    </source>
</evidence>
<feature type="region of interest" description="Disordered" evidence="1">
    <location>
        <begin position="255"/>
        <end position="334"/>
    </location>
</feature>
<feature type="region of interest" description="Disordered" evidence="1">
    <location>
        <begin position="571"/>
        <end position="605"/>
    </location>
</feature>
<dbReference type="OrthoDB" id="273435at2759"/>
<reference evidence="2 3" key="1">
    <citation type="submission" date="2021-03" db="EMBL/GenBank/DDBJ databases">
        <title>Leishmania (Mundinia) martiniquensis Genome sequencing and assembly.</title>
        <authorList>
            <person name="Almutairi H."/>
            <person name="Gatherer D."/>
        </authorList>
    </citation>
    <scope>NUCLEOTIDE SEQUENCE [LARGE SCALE GENOMIC DNA]</scope>
    <source>
        <strain evidence="2">LSCM1</strain>
    </source>
</reference>
<accession>A0A836KMV4</accession>
<gene>
    <name evidence="2" type="ORF">LSCM1_04077</name>
</gene>
<dbReference type="Gene3D" id="1.25.10.10">
    <property type="entry name" value="Leucine-rich Repeat Variant"/>
    <property type="match status" value="1"/>
</dbReference>
<dbReference type="RefSeq" id="XP_067177833.1">
    <property type="nucleotide sequence ID" value="XM_067321602.1"/>
</dbReference>
<dbReference type="GeneID" id="92514114"/>
<organism evidence="2 3">
    <name type="scientific">Leishmania martiniquensis</name>
    <dbReference type="NCBI Taxonomy" id="1580590"/>
    <lineage>
        <taxon>Eukaryota</taxon>
        <taxon>Discoba</taxon>
        <taxon>Euglenozoa</taxon>
        <taxon>Kinetoplastea</taxon>
        <taxon>Metakinetoplastina</taxon>
        <taxon>Trypanosomatida</taxon>
        <taxon>Trypanosomatidae</taxon>
        <taxon>Leishmaniinae</taxon>
        <taxon>Leishmania</taxon>
    </lineage>
</organism>